<keyword evidence="2" id="KW-1133">Transmembrane helix</keyword>
<evidence type="ECO:0008006" key="5">
    <source>
        <dbReference type="Google" id="ProtNLM"/>
    </source>
</evidence>
<keyword evidence="2" id="KW-0812">Transmembrane</keyword>
<keyword evidence="2" id="KW-0472">Membrane</keyword>
<feature type="transmembrane region" description="Helical" evidence="2">
    <location>
        <begin position="16"/>
        <end position="44"/>
    </location>
</feature>
<gene>
    <name evidence="3" type="ORF">GCM10025868_13930</name>
</gene>
<sequence length="81" mass="8055">MLQPFLLGRAVSVHPLAVILGIATGALSAGIIGALFAVPLIAVGNTVVQSLAGRTPAPPQPLDSPVADDVPEGDPRTTPAP</sequence>
<proteinExistence type="predicted"/>
<organism evidence="3 4">
    <name type="scientific">Angustibacter aerolatus</name>
    <dbReference type="NCBI Taxonomy" id="1162965"/>
    <lineage>
        <taxon>Bacteria</taxon>
        <taxon>Bacillati</taxon>
        <taxon>Actinomycetota</taxon>
        <taxon>Actinomycetes</taxon>
        <taxon>Kineosporiales</taxon>
        <taxon>Kineosporiaceae</taxon>
    </lineage>
</organism>
<reference evidence="4" key="1">
    <citation type="journal article" date="2019" name="Int. J. Syst. Evol. Microbiol.">
        <title>The Global Catalogue of Microorganisms (GCM) 10K type strain sequencing project: providing services to taxonomists for standard genome sequencing and annotation.</title>
        <authorList>
            <consortium name="The Broad Institute Genomics Platform"/>
            <consortium name="The Broad Institute Genome Sequencing Center for Infectious Disease"/>
            <person name="Wu L."/>
            <person name="Ma J."/>
        </authorList>
    </citation>
    <scope>NUCLEOTIDE SEQUENCE [LARGE SCALE GENOMIC DNA]</scope>
    <source>
        <strain evidence="4">NBRC 108730</strain>
    </source>
</reference>
<comment type="caution">
    <text evidence="3">The sequence shown here is derived from an EMBL/GenBank/DDBJ whole genome shotgun (WGS) entry which is preliminary data.</text>
</comment>
<evidence type="ECO:0000256" key="2">
    <source>
        <dbReference type="SAM" id="Phobius"/>
    </source>
</evidence>
<evidence type="ECO:0000313" key="4">
    <source>
        <dbReference type="Proteomes" id="UP001157017"/>
    </source>
</evidence>
<name>A0ABQ6JDB9_9ACTN</name>
<dbReference type="Proteomes" id="UP001157017">
    <property type="component" value="Unassembled WGS sequence"/>
</dbReference>
<evidence type="ECO:0000256" key="1">
    <source>
        <dbReference type="SAM" id="MobiDB-lite"/>
    </source>
</evidence>
<evidence type="ECO:0000313" key="3">
    <source>
        <dbReference type="EMBL" id="GMA86143.1"/>
    </source>
</evidence>
<dbReference type="EMBL" id="BSUZ01000001">
    <property type="protein sequence ID" value="GMA86143.1"/>
    <property type="molecule type" value="Genomic_DNA"/>
</dbReference>
<protein>
    <recommendedName>
        <fullName evidence="5">AI-2E family transporter</fullName>
    </recommendedName>
</protein>
<keyword evidence="4" id="KW-1185">Reference proteome</keyword>
<feature type="region of interest" description="Disordered" evidence="1">
    <location>
        <begin position="52"/>
        <end position="81"/>
    </location>
</feature>
<accession>A0ABQ6JDB9</accession>